<proteinExistence type="predicted"/>
<protein>
    <submittedName>
        <fullName evidence="1">Uncharacterized protein</fullName>
    </submittedName>
</protein>
<dbReference type="Proteomes" id="UP001197770">
    <property type="component" value="Unassembled WGS sequence"/>
</dbReference>
<name>A0ABS8GWV4_9FLAO</name>
<dbReference type="RefSeq" id="WP_228231329.1">
    <property type="nucleotide sequence ID" value="NZ_JAJGMW010000027.1"/>
</dbReference>
<evidence type="ECO:0000313" key="1">
    <source>
        <dbReference type="EMBL" id="MCC4214263.1"/>
    </source>
</evidence>
<comment type="caution">
    <text evidence="1">The sequence shown here is derived from an EMBL/GenBank/DDBJ whole genome shotgun (WGS) entry which is preliminary data.</text>
</comment>
<reference evidence="1 2" key="1">
    <citation type="submission" date="2021-11" db="EMBL/GenBank/DDBJ databases">
        <title>Seasonal and diel survey of microbial diversity of the Tyrrhenian coast.</title>
        <authorList>
            <person name="Gattoni G."/>
            <person name="Corral P."/>
        </authorList>
    </citation>
    <scope>NUCLEOTIDE SEQUENCE [LARGE SCALE GENOMIC DNA]</scope>
    <source>
        <strain evidence="1 2">Mr9</strain>
    </source>
</reference>
<evidence type="ECO:0000313" key="2">
    <source>
        <dbReference type="Proteomes" id="UP001197770"/>
    </source>
</evidence>
<sequence length="149" mass="18122">MQNVVLHYNSEMQKELWRNRWLNCINELTSLELQRQLWTNKRNSNPHWSFVEFMCSYFDDLGIDNNYEYQLKQGWITKKEFDSISAWHQLLDKYDSPKKDNYDVEPILTDKKWLMIIEEGGKAKNQLSAIISDEEKRVLFKEIDYKQYL</sequence>
<keyword evidence="2" id="KW-1185">Reference proteome</keyword>
<gene>
    <name evidence="1" type="ORF">LLW17_16160</name>
</gene>
<dbReference type="EMBL" id="JAJGMW010000027">
    <property type="protein sequence ID" value="MCC4214263.1"/>
    <property type="molecule type" value="Genomic_DNA"/>
</dbReference>
<organism evidence="1 2">
    <name type="scientific">Leeuwenhoekiella parthenopeia</name>
    <dbReference type="NCBI Taxonomy" id="2890320"/>
    <lineage>
        <taxon>Bacteria</taxon>
        <taxon>Pseudomonadati</taxon>
        <taxon>Bacteroidota</taxon>
        <taxon>Flavobacteriia</taxon>
        <taxon>Flavobacteriales</taxon>
        <taxon>Flavobacteriaceae</taxon>
        <taxon>Leeuwenhoekiella</taxon>
    </lineage>
</organism>
<accession>A0ABS8GWV4</accession>